<comment type="caution">
    <text evidence="2">The sequence shown here is derived from an EMBL/GenBank/DDBJ whole genome shotgun (WGS) entry which is preliminary data.</text>
</comment>
<dbReference type="Proteomes" id="UP000724874">
    <property type="component" value="Unassembled WGS sequence"/>
</dbReference>
<evidence type="ECO:0000313" key="2">
    <source>
        <dbReference type="EMBL" id="KAF8868259.1"/>
    </source>
</evidence>
<accession>A0A9P5TFK7</accession>
<keyword evidence="1" id="KW-1133">Transmembrane helix</keyword>
<feature type="transmembrane region" description="Helical" evidence="1">
    <location>
        <begin position="84"/>
        <end position="107"/>
    </location>
</feature>
<gene>
    <name evidence="2" type="ORF">CPB84DRAFT_1809164</name>
</gene>
<dbReference type="AlphaFoldDB" id="A0A9P5TFK7"/>
<reference evidence="2" key="1">
    <citation type="submission" date="2020-11" db="EMBL/GenBank/DDBJ databases">
        <authorList>
            <consortium name="DOE Joint Genome Institute"/>
            <person name="Ahrendt S."/>
            <person name="Riley R."/>
            <person name="Andreopoulos W."/>
            <person name="LaButti K."/>
            <person name="Pangilinan J."/>
            <person name="Ruiz-duenas F.J."/>
            <person name="Barrasa J.M."/>
            <person name="Sanchez-Garcia M."/>
            <person name="Camarero S."/>
            <person name="Miyauchi S."/>
            <person name="Serrano A."/>
            <person name="Linde D."/>
            <person name="Babiker R."/>
            <person name="Drula E."/>
            <person name="Ayuso-Fernandez I."/>
            <person name="Pacheco R."/>
            <person name="Padilla G."/>
            <person name="Ferreira P."/>
            <person name="Barriuso J."/>
            <person name="Kellner H."/>
            <person name="Castanera R."/>
            <person name="Alfaro M."/>
            <person name="Ramirez L."/>
            <person name="Pisabarro A.G."/>
            <person name="Kuo A."/>
            <person name="Tritt A."/>
            <person name="Lipzen A."/>
            <person name="He G."/>
            <person name="Yan M."/>
            <person name="Ng V."/>
            <person name="Cullen D."/>
            <person name="Martin F."/>
            <person name="Rosso M.-N."/>
            <person name="Henrissat B."/>
            <person name="Hibbett D."/>
            <person name="Martinez A.T."/>
            <person name="Grigoriev I.V."/>
        </authorList>
    </citation>
    <scope>NUCLEOTIDE SEQUENCE</scope>
    <source>
        <strain evidence="2">AH 44721</strain>
    </source>
</reference>
<keyword evidence="3" id="KW-1185">Reference proteome</keyword>
<organism evidence="2 3">
    <name type="scientific">Gymnopilus junonius</name>
    <name type="common">Spectacular rustgill mushroom</name>
    <name type="synonym">Gymnopilus spectabilis subsp. junonius</name>
    <dbReference type="NCBI Taxonomy" id="109634"/>
    <lineage>
        <taxon>Eukaryota</taxon>
        <taxon>Fungi</taxon>
        <taxon>Dikarya</taxon>
        <taxon>Basidiomycota</taxon>
        <taxon>Agaricomycotina</taxon>
        <taxon>Agaricomycetes</taxon>
        <taxon>Agaricomycetidae</taxon>
        <taxon>Agaricales</taxon>
        <taxon>Agaricineae</taxon>
        <taxon>Hymenogastraceae</taxon>
        <taxon>Gymnopilus</taxon>
    </lineage>
</organism>
<dbReference type="OrthoDB" id="3596006at2759"/>
<feature type="transmembrane region" description="Helical" evidence="1">
    <location>
        <begin position="178"/>
        <end position="200"/>
    </location>
</feature>
<feature type="transmembrane region" description="Helical" evidence="1">
    <location>
        <begin position="33"/>
        <end position="55"/>
    </location>
</feature>
<sequence length="253" mass="28418">MFFSKEDLSQVSWHAFSREAMFDKRWYLRGERLVVYTATMLISMAAQAAATYCMFKYRNLRTHIQNFSMHEAHVHNSDIMASTILSMIFPTFLSLMLNMEYFLLLFWPGKKLPSGYVAYKKWGLVAVSGGMLGTTILSTVVAATRSASISGVDSATAKQLTDLYFRPPFEYKSWPQNIAWLVLMWITLVLNHISVILKLVALPHDGKEVLGSSSSESISDELDSQDANVLPVIGEKKPPFDIIVEEKSLASAS</sequence>
<name>A0A9P5TFK7_GYMJU</name>
<evidence type="ECO:0000256" key="1">
    <source>
        <dbReference type="SAM" id="Phobius"/>
    </source>
</evidence>
<dbReference type="EMBL" id="JADNYJ010000736">
    <property type="protein sequence ID" value="KAF8868259.1"/>
    <property type="molecule type" value="Genomic_DNA"/>
</dbReference>
<keyword evidence="1" id="KW-0812">Transmembrane</keyword>
<protein>
    <submittedName>
        <fullName evidence="2">Uncharacterized protein</fullName>
    </submittedName>
</protein>
<evidence type="ECO:0000313" key="3">
    <source>
        <dbReference type="Proteomes" id="UP000724874"/>
    </source>
</evidence>
<proteinExistence type="predicted"/>
<keyword evidence="1" id="KW-0472">Membrane</keyword>